<feature type="transmembrane region" description="Helical" evidence="5">
    <location>
        <begin position="57"/>
        <end position="81"/>
    </location>
</feature>
<evidence type="ECO:0000256" key="5">
    <source>
        <dbReference type="SAM" id="Phobius"/>
    </source>
</evidence>
<feature type="transmembrane region" description="Helical" evidence="5">
    <location>
        <begin position="356"/>
        <end position="379"/>
    </location>
</feature>
<evidence type="ECO:0000256" key="3">
    <source>
        <dbReference type="ARBA" id="ARBA00022989"/>
    </source>
</evidence>
<sequence length="541" mass="59712">MSQQHDLPTESIPGTVHLVDLTHSMHTLHAGSGDVVLVPTPSKDPDDPLNWSPRRKLMSVITVCVYILFVGLANSVVYSVLVPLSEASGVSLHTLNEGSGYLFLLTGWGLLFWQPFAMRYGKRLTYLLSMVATIGTTLWGPYARSNGSWIAKNIIAGFVAAPIEALPEISISDIFFQHQRGTYMGLYGFALAGSNYIAPVICGFIADYHGWKWVFYYPSMFLGLATVFCFFFMEETNYHRSTVGLVEDNVTDLMTSPGCQEKQAAKNPGGFEVTSVRAGVLEYSTNKSFVQKLSLWQPSPGEDVFVRAFNSLKYLTWPVIFFAGFNYGIYVIWFSVLNATASLILSSPPYNFKATMVGLSYIATCIGNGIGAFFSGRLSDWLSIRLARRNEGMVEAEYRLWPFAACVVMVPASLILWGVGAAHGVHWFGLVFAMGMLSCANGVGITLNCSYLIDTYHDLSGEAMTTVIIVRNTMGFAIGYGITPWIMNMGVQNCFISAAFVGMAASSCFLIMIVWGKKFRERSRVSYWNLVSKQMSKGRAT</sequence>
<dbReference type="SUPFAM" id="SSF103473">
    <property type="entry name" value="MFS general substrate transporter"/>
    <property type="match status" value="1"/>
</dbReference>
<feature type="transmembrane region" description="Helical" evidence="5">
    <location>
        <begin position="101"/>
        <end position="117"/>
    </location>
</feature>
<evidence type="ECO:0000313" key="8">
    <source>
        <dbReference type="Proteomes" id="UP000053617"/>
    </source>
</evidence>
<feature type="transmembrane region" description="Helical" evidence="5">
    <location>
        <begin position="314"/>
        <end position="336"/>
    </location>
</feature>
<dbReference type="AlphaFoldDB" id="A0A0D2IR83"/>
<dbReference type="GO" id="GO:0005886">
    <property type="term" value="C:plasma membrane"/>
    <property type="evidence" value="ECO:0007669"/>
    <property type="project" value="TreeGrafter"/>
</dbReference>
<dbReference type="GO" id="GO:0022857">
    <property type="term" value="F:transmembrane transporter activity"/>
    <property type="evidence" value="ECO:0007669"/>
    <property type="project" value="InterPro"/>
</dbReference>
<evidence type="ECO:0000313" key="7">
    <source>
        <dbReference type="EMBL" id="KIX08469.1"/>
    </source>
</evidence>
<dbReference type="OrthoDB" id="5215911at2759"/>
<keyword evidence="3 5" id="KW-1133">Transmembrane helix</keyword>
<keyword evidence="4 5" id="KW-0472">Membrane</keyword>
<feature type="transmembrane region" description="Helical" evidence="5">
    <location>
        <begin position="214"/>
        <end position="233"/>
    </location>
</feature>
<feature type="transmembrane region" description="Helical" evidence="5">
    <location>
        <begin position="149"/>
        <end position="166"/>
    </location>
</feature>
<reference evidence="7 8" key="1">
    <citation type="submission" date="2015-01" db="EMBL/GenBank/DDBJ databases">
        <title>The Genome Sequence of Rhinocladiella mackenzie CBS 650.93.</title>
        <authorList>
            <consortium name="The Broad Institute Genomics Platform"/>
            <person name="Cuomo C."/>
            <person name="de Hoog S."/>
            <person name="Gorbushina A."/>
            <person name="Stielow B."/>
            <person name="Teixiera M."/>
            <person name="Abouelleil A."/>
            <person name="Chapman S.B."/>
            <person name="Priest M."/>
            <person name="Young S.K."/>
            <person name="Wortman J."/>
            <person name="Nusbaum C."/>
            <person name="Birren B."/>
        </authorList>
    </citation>
    <scope>NUCLEOTIDE SEQUENCE [LARGE SCALE GENOMIC DNA]</scope>
    <source>
        <strain evidence="7 8">CBS 650.93</strain>
    </source>
</reference>
<feature type="domain" description="Major facilitator superfamily (MFS) profile" evidence="6">
    <location>
        <begin position="59"/>
        <end position="522"/>
    </location>
</feature>
<dbReference type="GeneID" id="25291196"/>
<dbReference type="InterPro" id="IPR020846">
    <property type="entry name" value="MFS_dom"/>
</dbReference>
<dbReference type="Proteomes" id="UP000053617">
    <property type="component" value="Unassembled WGS sequence"/>
</dbReference>
<dbReference type="PANTHER" id="PTHR23502">
    <property type="entry name" value="MAJOR FACILITATOR SUPERFAMILY"/>
    <property type="match status" value="1"/>
</dbReference>
<name>A0A0D2IR83_9EURO</name>
<dbReference type="Gene3D" id="1.20.1250.20">
    <property type="entry name" value="MFS general substrate transporter like domains"/>
    <property type="match status" value="1"/>
</dbReference>
<feature type="transmembrane region" description="Helical" evidence="5">
    <location>
        <begin position="186"/>
        <end position="208"/>
    </location>
</feature>
<dbReference type="InterPro" id="IPR036259">
    <property type="entry name" value="MFS_trans_sf"/>
</dbReference>
<dbReference type="PANTHER" id="PTHR23502:SF30">
    <property type="entry name" value="TRANSPORTER, PUTATIVE (AFU_ORTHOLOGUE AFUA_8G04702)-RELATED"/>
    <property type="match status" value="1"/>
</dbReference>
<comment type="subcellular location">
    <subcellularLocation>
        <location evidence="1">Membrane</location>
        <topology evidence="1">Multi-pass membrane protein</topology>
    </subcellularLocation>
</comment>
<feature type="transmembrane region" description="Helical" evidence="5">
    <location>
        <begin position="400"/>
        <end position="419"/>
    </location>
</feature>
<organism evidence="7 8">
    <name type="scientific">Rhinocladiella mackenziei CBS 650.93</name>
    <dbReference type="NCBI Taxonomy" id="1442369"/>
    <lineage>
        <taxon>Eukaryota</taxon>
        <taxon>Fungi</taxon>
        <taxon>Dikarya</taxon>
        <taxon>Ascomycota</taxon>
        <taxon>Pezizomycotina</taxon>
        <taxon>Eurotiomycetes</taxon>
        <taxon>Chaetothyriomycetidae</taxon>
        <taxon>Chaetothyriales</taxon>
        <taxon>Herpotrichiellaceae</taxon>
        <taxon>Rhinocladiella</taxon>
    </lineage>
</organism>
<dbReference type="EMBL" id="KN847476">
    <property type="protein sequence ID" value="KIX08469.1"/>
    <property type="molecule type" value="Genomic_DNA"/>
</dbReference>
<dbReference type="Pfam" id="PF07690">
    <property type="entry name" value="MFS_1"/>
    <property type="match status" value="1"/>
</dbReference>
<gene>
    <name evidence="7" type="ORF">Z518_03125</name>
</gene>
<dbReference type="HOGENOM" id="CLU_008455_13_3_1"/>
<keyword evidence="2 5" id="KW-0812">Transmembrane</keyword>
<dbReference type="VEuPathDB" id="FungiDB:Z518_03125"/>
<protein>
    <recommendedName>
        <fullName evidence="6">Major facilitator superfamily (MFS) profile domain-containing protein</fullName>
    </recommendedName>
</protein>
<feature type="transmembrane region" description="Helical" evidence="5">
    <location>
        <begin position="495"/>
        <end position="515"/>
    </location>
</feature>
<feature type="transmembrane region" description="Helical" evidence="5">
    <location>
        <begin position="425"/>
        <end position="451"/>
    </location>
</feature>
<accession>A0A0D2IR83</accession>
<keyword evidence="8" id="KW-1185">Reference proteome</keyword>
<evidence type="ECO:0000259" key="6">
    <source>
        <dbReference type="PROSITE" id="PS50850"/>
    </source>
</evidence>
<dbReference type="InterPro" id="IPR011701">
    <property type="entry name" value="MFS"/>
</dbReference>
<evidence type="ECO:0000256" key="1">
    <source>
        <dbReference type="ARBA" id="ARBA00004141"/>
    </source>
</evidence>
<evidence type="ECO:0000256" key="2">
    <source>
        <dbReference type="ARBA" id="ARBA00022692"/>
    </source>
</evidence>
<feature type="transmembrane region" description="Helical" evidence="5">
    <location>
        <begin position="463"/>
        <end position="483"/>
    </location>
</feature>
<dbReference type="PROSITE" id="PS50850">
    <property type="entry name" value="MFS"/>
    <property type="match status" value="1"/>
</dbReference>
<proteinExistence type="predicted"/>
<dbReference type="RefSeq" id="XP_013275605.1">
    <property type="nucleotide sequence ID" value="XM_013420151.1"/>
</dbReference>
<evidence type="ECO:0000256" key="4">
    <source>
        <dbReference type="ARBA" id="ARBA00023136"/>
    </source>
</evidence>
<feature type="transmembrane region" description="Helical" evidence="5">
    <location>
        <begin position="124"/>
        <end position="143"/>
    </location>
</feature>